<dbReference type="Proteomes" id="UP000007801">
    <property type="component" value="Unassembled WGS sequence"/>
</dbReference>
<evidence type="ECO:0000313" key="2">
    <source>
        <dbReference type="EMBL" id="KPU78862.1"/>
    </source>
</evidence>
<accession>A0A0P8XVV2</accession>
<protein>
    <submittedName>
        <fullName evidence="2">Uncharacterized protein</fullName>
    </submittedName>
</protein>
<evidence type="ECO:0000256" key="1">
    <source>
        <dbReference type="SAM" id="MobiDB-lite"/>
    </source>
</evidence>
<organism evidence="2 3">
    <name type="scientific">Drosophila ananassae</name>
    <name type="common">Fruit fly</name>
    <dbReference type="NCBI Taxonomy" id="7217"/>
    <lineage>
        <taxon>Eukaryota</taxon>
        <taxon>Metazoa</taxon>
        <taxon>Ecdysozoa</taxon>
        <taxon>Arthropoda</taxon>
        <taxon>Hexapoda</taxon>
        <taxon>Insecta</taxon>
        <taxon>Pterygota</taxon>
        <taxon>Neoptera</taxon>
        <taxon>Endopterygota</taxon>
        <taxon>Diptera</taxon>
        <taxon>Brachycera</taxon>
        <taxon>Muscomorpha</taxon>
        <taxon>Ephydroidea</taxon>
        <taxon>Drosophilidae</taxon>
        <taxon>Drosophila</taxon>
        <taxon>Sophophora</taxon>
    </lineage>
</organism>
<keyword evidence="3" id="KW-1185">Reference proteome</keyword>
<name>A0A0P8XVV2_DROAN</name>
<dbReference type="AlphaFoldDB" id="A0A0P8XVV2"/>
<feature type="region of interest" description="Disordered" evidence="1">
    <location>
        <begin position="51"/>
        <end position="81"/>
    </location>
</feature>
<evidence type="ECO:0000313" key="3">
    <source>
        <dbReference type="Proteomes" id="UP000007801"/>
    </source>
</evidence>
<dbReference type="EMBL" id="CH902618">
    <property type="protein sequence ID" value="KPU78862.1"/>
    <property type="molecule type" value="Genomic_DNA"/>
</dbReference>
<dbReference type="InParanoid" id="A0A0P8XVV2"/>
<reference evidence="2 3" key="1">
    <citation type="journal article" date="2007" name="Nature">
        <title>Evolution of genes and genomes on the Drosophila phylogeny.</title>
        <authorList>
            <consortium name="Drosophila 12 Genomes Consortium"/>
            <person name="Clark A.G."/>
            <person name="Eisen M.B."/>
            <person name="Smith D.R."/>
            <person name="Bergman C.M."/>
            <person name="Oliver B."/>
            <person name="Markow T.A."/>
            <person name="Kaufman T.C."/>
            <person name="Kellis M."/>
            <person name="Gelbart W."/>
            <person name="Iyer V.N."/>
            <person name="Pollard D.A."/>
            <person name="Sackton T.B."/>
            <person name="Larracuente A.M."/>
            <person name="Singh N.D."/>
            <person name="Abad J.P."/>
            <person name="Abt D.N."/>
            <person name="Adryan B."/>
            <person name="Aguade M."/>
            <person name="Akashi H."/>
            <person name="Anderson W.W."/>
            <person name="Aquadro C.F."/>
            <person name="Ardell D.H."/>
            <person name="Arguello R."/>
            <person name="Artieri C.G."/>
            <person name="Barbash D.A."/>
            <person name="Barker D."/>
            <person name="Barsanti P."/>
            <person name="Batterham P."/>
            <person name="Batzoglou S."/>
            <person name="Begun D."/>
            <person name="Bhutkar A."/>
            <person name="Blanco E."/>
            <person name="Bosak S.A."/>
            <person name="Bradley R.K."/>
            <person name="Brand A.D."/>
            <person name="Brent M.R."/>
            <person name="Brooks A.N."/>
            <person name="Brown R.H."/>
            <person name="Butlin R.K."/>
            <person name="Caggese C."/>
            <person name="Calvi B.R."/>
            <person name="Bernardo de Carvalho A."/>
            <person name="Caspi A."/>
            <person name="Castrezana S."/>
            <person name="Celniker S.E."/>
            <person name="Chang J.L."/>
            <person name="Chapple C."/>
            <person name="Chatterji S."/>
            <person name="Chinwalla A."/>
            <person name="Civetta A."/>
            <person name="Clifton S.W."/>
            <person name="Comeron J.M."/>
            <person name="Costello J.C."/>
            <person name="Coyne J.A."/>
            <person name="Daub J."/>
            <person name="David R.G."/>
            <person name="Delcher A.L."/>
            <person name="Delehaunty K."/>
            <person name="Do C.B."/>
            <person name="Ebling H."/>
            <person name="Edwards K."/>
            <person name="Eickbush T."/>
            <person name="Evans J.D."/>
            <person name="Filipski A."/>
            <person name="Findeiss S."/>
            <person name="Freyhult E."/>
            <person name="Fulton L."/>
            <person name="Fulton R."/>
            <person name="Garcia A.C."/>
            <person name="Gardiner A."/>
            <person name="Garfield D.A."/>
            <person name="Garvin B.E."/>
            <person name="Gibson G."/>
            <person name="Gilbert D."/>
            <person name="Gnerre S."/>
            <person name="Godfrey J."/>
            <person name="Good R."/>
            <person name="Gotea V."/>
            <person name="Gravely B."/>
            <person name="Greenberg A.J."/>
            <person name="Griffiths-Jones S."/>
            <person name="Gross S."/>
            <person name="Guigo R."/>
            <person name="Gustafson E.A."/>
            <person name="Haerty W."/>
            <person name="Hahn M.W."/>
            <person name="Halligan D.L."/>
            <person name="Halpern A.L."/>
            <person name="Halter G.M."/>
            <person name="Han M.V."/>
            <person name="Heger A."/>
            <person name="Hillier L."/>
            <person name="Hinrichs A.S."/>
            <person name="Holmes I."/>
            <person name="Hoskins R.A."/>
            <person name="Hubisz M.J."/>
            <person name="Hultmark D."/>
            <person name="Huntley M.A."/>
            <person name="Jaffe D.B."/>
            <person name="Jagadeeshan S."/>
            <person name="Jeck W.R."/>
            <person name="Johnson J."/>
            <person name="Jones C.D."/>
            <person name="Jordan W.C."/>
            <person name="Karpen G.H."/>
            <person name="Kataoka E."/>
            <person name="Keightley P.D."/>
            <person name="Kheradpour P."/>
            <person name="Kirkness E.F."/>
            <person name="Koerich L.B."/>
            <person name="Kristiansen K."/>
            <person name="Kudrna D."/>
            <person name="Kulathinal R.J."/>
            <person name="Kumar S."/>
            <person name="Kwok R."/>
            <person name="Lander E."/>
            <person name="Langley C.H."/>
            <person name="Lapoint R."/>
            <person name="Lazzaro B.P."/>
            <person name="Lee S.J."/>
            <person name="Levesque L."/>
            <person name="Li R."/>
            <person name="Lin C.F."/>
            <person name="Lin M.F."/>
            <person name="Lindblad-Toh K."/>
            <person name="Llopart A."/>
            <person name="Long M."/>
            <person name="Low L."/>
            <person name="Lozovsky E."/>
            <person name="Lu J."/>
            <person name="Luo M."/>
            <person name="Machado C.A."/>
            <person name="Makalowski W."/>
            <person name="Marzo M."/>
            <person name="Matsuda M."/>
            <person name="Matzkin L."/>
            <person name="McAllister B."/>
            <person name="McBride C.S."/>
            <person name="McKernan B."/>
            <person name="McKernan K."/>
            <person name="Mendez-Lago M."/>
            <person name="Minx P."/>
            <person name="Mollenhauer M.U."/>
            <person name="Montooth K."/>
            <person name="Mount S.M."/>
            <person name="Mu X."/>
            <person name="Myers E."/>
            <person name="Negre B."/>
            <person name="Newfeld S."/>
            <person name="Nielsen R."/>
            <person name="Noor M.A."/>
            <person name="O'Grady P."/>
            <person name="Pachter L."/>
            <person name="Papaceit M."/>
            <person name="Parisi M.J."/>
            <person name="Parisi M."/>
            <person name="Parts L."/>
            <person name="Pedersen J.S."/>
            <person name="Pesole G."/>
            <person name="Phillippy A.M."/>
            <person name="Ponting C.P."/>
            <person name="Pop M."/>
            <person name="Porcelli D."/>
            <person name="Powell J.R."/>
            <person name="Prohaska S."/>
            <person name="Pruitt K."/>
            <person name="Puig M."/>
            <person name="Quesneville H."/>
            <person name="Ram K.R."/>
            <person name="Rand D."/>
            <person name="Rasmussen M.D."/>
            <person name="Reed L.K."/>
            <person name="Reenan R."/>
            <person name="Reily A."/>
            <person name="Remington K.A."/>
            <person name="Rieger T.T."/>
            <person name="Ritchie M.G."/>
            <person name="Robin C."/>
            <person name="Rogers Y.H."/>
            <person name="Rohde C."/>
            <person name="Rozas J."/>
            <person name="Rubenfield M.J."/>
            <person name="Ruiz A."/>
            <person name="Russo S."/>
            <person name="Salzberg S.L."/>
            <person name="Sanchez-Gracia A."/>
            <person name="Saranga D.J."/>
            <person name="Sato H."/>
            <person name="Schaeffer S.W."/>
            <person name="Schatz M.C."/>
            <person name="Schlenke T."/>
            <person name="Schwartz R."/>
            <person name="Segarra C."/>
            <person name="Singh R.S."/>
            <person name="Sirot L."/>
            <person name="Sirota M."/>
            <person name="Sisneros N.B."/>
            <person name="Smith C.D."/>
            <person name="Smith T.F."/>
            <person name="Spieth J."/>
            <person name="Stage D.E."/>
            <person name="Stark A."/>
            <person name="Stephan W."/>
            <person name="Strausberg R.L."/>
            <person name="Strempel S."/>
            <person name="Sturgill D."/>
            <person name="Sutton G."/>
            <person name="Sutton G.G."/>
            <person name="Tao W."/>
            <person name="Teichmann S."/>
            <person name="Tobari Y.N."/>
            <person name="Tomimura Y."/>
            <person name="Tsolas J.M."/>
            <person name="Valente V.L."/>
            <person name="Venter E."/>
            <person name="Venter J.C."/>
            <person name="Vicario S."/>
            <person name="Vieira F.G."/>
            <person name="Vilella A.J."/>
            <person name="Villasante A."/>
            <person name="Walenz B."/>
            <person name="Wang J."/>
            <person name="Wasserman M."/>
            <person name="Watts T."/>
            <person name="Wilson D."/>
            <person name="Wilson R.K."/>
            <person name="Wing R.A."/>
            <person name="Wolfner M.F."/>
            <person name="Wong A."/>
            <person name="Wong G.K."/>
            <person name="Wu C.I."/>
            <person name="Wu G."/>
            <person name="Yamamoto D."/>
            <person name="Yang H.P."/>
            <person name="Yang S.P."/>
            <person name="Yorke J.A."/>
            <person name="Yoshida K."/>
            <person name="Zdobnov E."/>
            <person name="Zhang P."/>
            <person name="Zhang Y."/>
            <person name="Zimin A.V."/>
            <person name="Baldwin J."/>
            <person name="Abdouelleil A."/>
            <person name="Abdulkadir J."/>
            <person name="Abebe A."/>
            <person name="Abera B."/>
            <person name="Abreu J."/>
            <person name="Acer S.C."/>
            <person name="Aftuck L."/>
            <person name="Alexander A."/>
            <person name="An P."/>
            <person name="Anderson E."/>
            <person name="Anderson S."/>
            <person name="Arachi H."/>
            <person name="Azer M."/>
            <person name="Bachantsang P."/>
            <person name="Barry A."/>
            <person name="Bayul T."/>
            <person name="Berlin A."/>
            <person name="Bessette D."/>
            <person name="Bloom T."/>
            <person name="Blye J."/>
            <person name="Boguslavskiy L."/>
            <person name="Bonnet C."/>
            <person name="Boukhgalter B."/>
            <person name="Bourzgui I."/>
            <person name="Brown A."/>
            <person name="Cahill P."/>
            <person name="Channer S."/>
            <person name="Cheshatsang Y."/>
            <person name="Chuda L."/>
            <person name="Citroen M."/>
            <person name="Collymore A."/>
            <person name="Cooke P."/>
            <person name="Costello M."/>
            <person name="D'Aco K."/>
            <person name="Daza R."/>
            <person name="De Haan G."/>
            <person name="DeGray S."/>
            <person name="DeMaso C."/>
            <person name="Dhargay N."/>
            <person name="Dooley K."/>
            <person name="Dooley E."/>
            <person name="Doricent M."/>
            <person name="Dorje P."/>
            <person name="Dorjee K."/>
            <person name="Dupes A."/>
            <person name="Elong R."/>
            <person name="Falk J."/>
            <person name="Farina A."/>
            <person name="Faro S."/>
            <person name="Ferguson D."/>
            <person name="Fisher S."/>
            <person name="Foley C.D."/>
            <person name="Franke A."/>
            <person name="Friedrich D."/>
            <person name="Gadbois L."/>
            <person name="Gearin G."/>
            <person name="Gearin C.R."/>
            <person name="Giannoukos G."/>
            <person name="Goode T."/>
            <person name="Graham J."/>
            <person name="Grandbois E."/>
            <person name="Grewal S."/>
            <person name="Gyaltsen K."/>
            <person name="Hafez N."/>
            <person name="Hagos B."/>
            <person name="Hall J."/>
            <person name="Henson C."/>
            <person name="Hollinger A."/>
            <person name="Honan T."/>
            <person name="Huard M.D."/>
            <person name="Hughes L."/>
            <person name="Hurhula B."/>
            <person name="Husby M.E."/>
            <person name="Kamat A."/>
            <person name="Kanga B."/>
            <person name="Kashin S."/>
            <person name="Khazanovich D."/>
            <person name="Kisner P."/>
            <person name="Lance K."/>
            <person name="Lara M."/>
            <person name="Lee W."/>
            <person name="Lennon N."/>
            <person name="Letendre F."/>
            <person name="LeVine R."/>
            <person name="Lipovsky A."/>
            <person name="Liu X."/>
            <person name="Liu J."/>
            <person name="Liu S."/>
            <person name="Lokyitsang T."/>
            <person name="Lokyitsang Y."/>
            <person name="Lubonja R."/>
            <person name="Lui A."/>
            <person name="MacDonald P."/>
            <person name="Magnisalis V."/>
            <person name="Maru K."/>
            <person name="Matthews C."/>
            <person name="McCusker W."/>
            <person name="McDonough S."/>
            <person name="Mehta T."/>
            <person name="Meldrim J."/>
            <person name="Meneus L."/>
            <person name="Mihai O."/>
            <person name="Mihalev A."/>
            <person name="Mihova T."/>
            <person name="Mittelman R."/>
            <person name="Mlenga V."/>
            <person name="Montmayeur A."/>
            <person name="Mulrain L."/>
            <person name="Navidi A."/>
            <person name="Naylor J."/>
            <person name="Negash T."/>
            <person name="Nguyen T."/>
            <person name="Nguyen N."/>
            <person name="Nicol R."/>
            <person name="Norbu C."/>
            <person name="Norbu N."/>
            <person name="Novod N."/>
            <person name="O'Neill B."/>
            <person name="Osman S."/>
            <person name="Markiewicz E."/>
            <person name="Oyono O.L."/>
            <person name="Patti C."/>
            <person name="Phunkhang P."/>
            <person name="Pierre F."/>
            <person name="Priest M."/>
            <person name="Raghuraman S."/>
            <person name="Rege F."/>
            <person name="Reyes R."/>
            <person name="Rise C."/>
            <person name="Rogov P."/>
            <person name="Ross K."/>
            <person name="Ryan E."/>
            <person name="Settipalli S."/>
            <person name="Shea T."/>
            <person name="Sherpa N."/>
            <person name="Shi L."/>
            <person name="Shih D."/>
            <person name="Sparrow T."/>
            <person name="Spaulding J."/>
            <person name="Stalker J."/>
            <person name="Stange-Thomann N."/>
            <person name="Stavropoulos S."/>
            <person name="Stone C."/>
            <person name="Strader C."/>
            <person name="Tesfaye S."/>
            <person name="Thomson T."/>
            <person name="Thoulutsang Y."/>
            <person name="Thoulutsang D."/>
            <person name="Topham K."/>
            <person name="Topping I."/>
            <person name="Tsamla T."/>
            <person name="Vassiliev H."/>
            <person name="Vo A."/>
            <person name="Wangchuk T."/>
            <person name="Wangdi T."/>
            <person name="Weiand M."/>
            <person name="Wilkinson J."/>
            <person name="Wilson A."/>
            <person name="Yadav S."/>
            <person name="Young G."/>
            <person name="Yu Q."/>
            <person name="Zembek L."/>
            <person name="Zhong D."/>
            <person name="Zimmer A."/>
            <person name="Zwirko Z."/>
            <person name="Jaffe D.B."/>
            <person name="Alvarez P."/>
            <person name="Brockman W."/>
            <person name="Butler J."/>
            <person name="Chin C."/>
            <person name="Gnerre S."/>
            <person name="Grabherr M."/>
            <person name="Kleber M."/>
            <person name="Mauceli E."/>
            <person name="MacCallum I."/>
        </authorList>
    </citation>
    <scope>NUCLEOTIDE SEQUENCE [LARGE SCALE GENOMIC DNA]</scope>
    <source>
        <strain evidence="3">Tucson 14024-0371.13</strain>
    </source>
</reference>
<gene>
    <name evidence="2" type="primary">Dana\GF26819</name>
    <name evidence="2" type="ORF">GF26819</name>
</gene>
<proteinExistence type="predicted"/>
<sequence length="129" mass="14423">MRYSFPQMHRWSIGHGAGRTQVGHMKKTSKQILTSVYASYLHLAVAVRGEEEVEEGQGRGQSQDSMRTDAKGTPTQTETHSDIHRKCLPLYSVSGPLLMGYISCPAQRPASYVLRPLFYVPGGKHMNNF</sequence>